<evidence type="ECO:0000313" key="4">
    <source>
        <dbReference type="EMBL" id="CFE46198.1"/>
    </source>
</evidence>
<dbReference type="GO" id="GO:0070967">
    <property type="term" value="F:coenzyme F420 binding"/>
    <property type="evidence" value="ECO:0007669"/>
    <property type="project" value="TreeGrafter"/>
</dbReference>
<feature type="compositionally biased region" description="Low complexity" evidence="2">
    <location>
        <begin position="1"/>
        <end position="15"/>
    </location>
</feature>
<feature type="domain" description="Pyridoxamine 5'-phosphate oxidase N-terminal" evidence="3">
    <location>
        <begin position="56"/>
        <end position="183"/>
    </location>
</feature>
<gene>
    <name evidence="6" type="ORF">ERS007657_03628</name>
    <name evidence="4" type="ORF">ERS007681_03997</name>
    <name evidence="5" type="ORF">ERS007688_04042</name>
</gene>
<dbReference type="InterPro" id="IPR011576">
    <property type="entry name" value="Pyridox_Oxase_N"/>
</dbReference>
<proteinExistence type="predicted"/>
<dbReference type="PANTHER" id="PTHR35176:SF6">
    <property type="entry name" value="HEME OXYGENASE HI_0854-RELATED"/>
    <property type="match status" value="1"/>
</dbReference>
<organism evidence="6 7">
    <name type="scientific">Mycobacterium tuberculosis</name>
    <dbReference type="NCBI Taxonomy" id="1773"/>
    <lineage>
        <taxon>Bacteria</taxon>
        <taxon>Bacillati</taxon>
        <taxon>Actinomycetota</taxon>
        <taxon>Actinomycetes</taxon>
        <taxon>Mycobacteriales</taxon>
        <taxon>Mycobacteriaceae</taxon>
        <taxon>Mycobacterium</taxon>
        <taxon>Mycobacterium tuberculosis complex</taxon>
    </lineage>
</organism>
<dbReference type="FunFam" id="2.30.110.10:FF:000032">
    <property type="entry name" value="PPOX class F420-dependent oxidoreductase"/>
    <property type="match status" value="1"/>
</dbReference>
<evidence type="ECO:0000256" key="2">
    <source>
        <dbReference type="SAM" id="MobiDB-lite"/>
    </source>
</evidence>
<dbReference type="EMBL" id="CGCX01001855">
    <property type="protein sequence ID" value="CFS02470.1"/>
    <property type="molecule type" value="Genomic_DNA"/>
</dbReference>
<evidence type="ECO:0000313" key="5">
    <source>
        <dbReference type="EMBL" id="CFE77457.1"/>
    </source>
</evidence>
<dbReference type="PANTHER" id="PTHR35176">
    <property type="entry name" value="HEME OXYGENASE HI_0854-RELATED"/>
    <property type="match status" value="1"/>
</dbReference>
<accession>A0A654U7F9</accession>
<dbReference type="SUPFAM" id="SSF50475">
    <property type="entry name" value="FMN-binding split barrel"/>
    <property type="match status" value="1"/>
</dbReference>
<dbReference type="AlphaFoldDB" id="A0A654U7F9"/>
<dbReference type="GO" id="GO:0016627">
    <property type="term" value="F:oxidoreductase activity, acting on the CH-CH group of donors"/>
    <property type="evidence" value="ECO:0007669"/>
    <property type="project" value="TreeGrafter"/>
</dbReference>
<dbReference type="InterPro" id="IPR012349">
    <property type="entry name" value="Split_barrel_FMN-bd"/>
</dbReference>
<dbReference type="Proteomes" id="UP000048289">
    <property type="component" value="Unassembled WGS sequence"/>
</dbReference>
<evidence type="ECO:0000313" key="8">
    <source>
        <dbReference type="Proteomes" id="UP000046947"/>
    </source>
</evidence>
<dbReference type="Pfam" id="PF01243">
    <property type="entry name" value="PNPOx_N"/>
    <property type="match status" value="1"/>
</dbReference>
<dbReference type="InterPro" id="IPR052019">
    <property type="entry name" value="F420H2_bilvrd_red/Heme_oxyg"/>
</dbReference>
<dbReference type="Proteomes" id="UP000046947">
    <property type="component" value="Unassembled WGS sequence"/>
</dbReference>
<dbReference type="Gene3D" id="2.30.110.10">
    <property type="entry name" value="Electron Transport, Fmn-binding Protein, Chain A"/>
    <property type="match status" value="1"/>
</dbReference>
<evidence type="ECO:0000256" key="1">
    <source>
        <dbReference type="ARBA" id="ARBA00023002"/>
    </source>
</evidence>
<evidence type="ECO:0000313" key="7">
    <source>
        <dbReference type="Proteomes" id="UP000046680"/>
    </source>
</evidence>
<dbReference type="InterPro" id="IPR019966">
    <property type="entry name" value="F420-dep_enz_PPOX_Rv3369"/>
</dbReference>
<dbReference type="EMBL" id="CFOE01000826">
    <property type="protein sequence ID" value="CFE46198.1"/>
    <property type="molecule type" value="Genomic_DNA"/>
</dbReference>
<keyword evidence="1" id="KW-0560">Oxidoreductase</keyword>
<protein>
    <submittedName>
        <fullName evidence="6">Pyridoxamine 5'-phosphate oxidase</fullName>
    </submittedName>
</protein>
<reference evidence="7 8" key="1">
    <citation type="submission" date="2015-03" db="EMBL/GenBank/DDBJ databases">
        <authorList>
            <consortium name="Pathogen Informatics"/>
        </authorList>
    </citation>
    <scope>NUCLEOTIDE SEQUENCE [LARGE SCALE GENOMIC DNA]</scope>
    <source>
        <strain evidence="6 7">C09601061</strain>
        <strain evidence="4 9">G09901357</strain>
        <strain evidence="5 8">H09601792</strain>
    </source>
</reference>
<evidence type="ECO:0000313" key="6">
    <source>
        <dbReference type="EMBL" id="CFS02470.1"/>
    </source>
</evidence>
<evidence type="ECO:0000313" key="9">
    <source>
        <dbReference type="Proteomes" id="UP000048289"/>
    </source>
</evidence>
<feature type="region of interest" description="Disordered" evidence="2">
    <location>
        <begin position="1"/>
        <end position="23"/>
    </location>
</feature>
<dbReference type="Proteomes" id="UP000046680">
    <property type="component" value="Unassembled WGS sequence"/>
</dbReference>
<dbReference type="GO" id="GO:0005829">
    <property type="term" value="C:cytosol"/>
    <property type="evidence" value="ECO:0007669"/>
    <property type="project" value="TreeGrafter"/>
</dbReference>
<evidence type="ECO:0000259" key="3">
    <source>
        <dbReference type="Pfam" id="PF01243"/>
    </source>
</evidence>
<dbReference type="EMBL" id="CFOH01001043">
    <property type="protein sequence ID" value="CFE77457.1"/>
    <property type="molecule type" value="Genomic_DNA"/>
</dbReference>
<dbReference type="NCBIfam" id="TIGR03667">
    <property type="entry name" value="Rv3369"/>
    <property type="match status" value="1"/>
</dbReference>
<name>A0A654U7F9_MYCTX</name>
<sequence>MGACSASSRHSISTSRGTGLSKSRRLRTERVVVRTSSTDRLRVMWAGYRWAMSVELTQEVSARLTSDLYGWLTTVARSGQPVPRLVWFYFDGTDLTVYSMPQAAKVAHITAHPQVSLNLDSDGNGAGIIVVGGTAAVVATDVDCRDDAPYWAKYREDAAKFGLTEAIAAYSTRLKITPTRVWTTPTG</sequence>